<name>A0A1A7YL26_9TELE</name>
<gene>
    <name evidence="1" type="primary">Nfu_g_1_015443</name>
</gene>
<sequence>NWHVQRLEENETCSTFMFIQLIWSCSLFTSEGLNTMCFCFVLSKKMCRCSVCSVLVKLLYY</sequence>
<reference evidence="1" key="2">
    <citation type="submission" date="2016-06" db="EMBL/GenBank/DDBJ databases">
        <title>The genome of a short-lived fish provides insights into sex chromosome evolution and the genetic control of aging.</title>
        <authorList>
            <person name="Reichwald K."/>
            <person name="Felder M."/>
            <person name="Petzold A."/>
            <person name="Koch P."/>
            <person name="Groth M."/>
            <person name="Platzer M."/>
        </authorList>
    </citation>
    <scope>NUCLEOTIDE SEQUENCE</scope>
    <source>
        <tissue evidence="1">Brain</tissue>
    </source>
</reference>
<accession>A0A1A7YL26</accession>
<feature type="non-terminal residue" evidence="1">
    <location>
        <position position="61"/>
    </location>
</feature>
<protein>
    <submittedName>
        <fullName evidence="1">Uncharacterized protein</fullName>
    </submittedName>
</protein>
<organism evidence="1">
    <name type="scientific">Iconisemion striatum</name>
    <dbReference type="NCBI Taxonomy" id="60296"/>
    <lineage>
        <taxon>Eukaryota</taxon>
        <taxon>Metazoa</taxon>
        <taxon>Chordata</taxon>
        <taxon>Craniata</taxon>
        <taxon>Vertebrata</taxon>
        <taxon>Euteleostomi</taxon>
        <taxon>Actinopterygii</taxon>
        <taxon>Neopterygii</taxon>
        <taxon>Teleostei</taxon>
        <taxon>Neoteleostei</taxon>
        <taxon>Acanthomorphata</taxon>
        <taxon>Ovalentaria</taxon>
        <taxon>Atherinomorphae</taxon>
        <taxon>Cyprinodontiformes</taxon>
        <taxon>Nothobranchiidae</taxon>
        <taxon>Iconisemion</taxon>
    </lineage>
</organism>
<feature type="non-terminal residue" evidence="1">
    <location>
        <position position="1"/>
    </location>
</feature>
<dbReference type="EMBL" id="HADX01008679">
    <property type="protein sequence ID" value="SBP30911.1"/>
    <property type="molecule type" value="Transcribed_RNA"/>
</dbReference>
<evidence type="ECO:0000313" key="1">
    <source>
        <dbReference type="EMBL" id="SBP30911.1"/>
    </source>
</evidence>
<proteinExistence type="predicted"/>
<reference evidence="1" key="1">
    <citation type="submission" date="2016-05" db="EMBL/GenBank/DDBJ databases">
        <authorList>
            <person name="Lavstsen T."/>
            <person name="Jespersen J.S."/>
        </authorList>
    </citation>
    <scope>NUCLEOTIDE SEQUENCE</scope>
    <source>
        <tissue evidence="1">Brain</tissue>
    </source>
</reference>
<dbReference type="AlphaFoldDB" id="A0A1A7YL26"/>